<evidence type="ECO:0000313" key="2">
    <source>
        <dbReference type="EMBL" id="BCN31213.1"/>
    </source>
</evidence>
<dbReference type="RefSeq" id="WP_271712354.1">
    <property type="nucleotide sequence ID" value="NZ_AP024169.1"/>
</dbReference>
<evidence type="ECO:0000313" key="3">
    <source>
        <dbReference type="Proteomes" id="UP000595897"/>
    </source>
</evidence>
<reference evidence="2 3" key="1">
    <citation type="submission" date="2020-11" db="EMBL/GenBank/DDBJ databases">
        <title>Draft genome sequencing of a Lachnospiraceae strain isolated from anoxic soil subjected to BSD treatment.</title>
        <authorList>
            <person name="Uek A."/>
            <person name="Tonouchi A."/>
        </authorList>
    </citation>
    <scope>NUCLEOTIDE SEQUENCE [LARGE SCALE GENOMIC DNA]</scope>
    <source>
        <strain evidence="2 3">TB5</strain>
    </source>
</reference>
<name>A0A7R7EM00_9FIRM</name>
<feature type="transmembrane region" description="Helical" evidence="1">
    <location>
        <begin position="51"/>
        <end position="83"/>
    </location>
</feature>
<dbReference type="EMBL" id="AP024169">
    <property type="protein sequence ID" value="BCN31213.1"/>
    <property type="molecule type" value="Genomic_DNA"/>
</dbReference>
<feature type="transmembrane region" description="Helical" evidence="1">
    <location>
        <begin position="9"/>
        <end position="31"/>
    </location>
</feature>
<dbReference type="Pfam" id="PF14209">
    <property type="entry name" value="DUF4321"/>
    <property type="match status" value="1"/>
</dbReference>
<protein>
    <recommendedName>
        <fullName evidence="4">DUF4321 domain-containing protein</fullName>
    </recommendedName>
</protein>
<dbReference type="KEGG" id="ahb:bsdtb5_25080"/>
<organism evidence="2 3">
    <name type="scientific">Anaeromicropila herbilytica</name>
    <dbReference type="NCBI Taxonomy" id="2785025"/>
    <lineage>
        <taxon>Bacteria</taxon>
        <taxon>Bacillati</taxon>
        <taxon>Bacillota</taxon>
        <taxon>Clostridia</taxon>
        <taxon>Lachnospirales</taxon>
        <taxon>Lachnospiraceae</taxon>
        <taxon>Anaeromicropila</taxon>
    </lineage>
</organism>
<dbReference type="AlphaFoldDB" id="A0A7R7EM00"/>
<gene>
    <name evidence="2" type="ORF">bsdtb5_25080</name>
</gene>
<keyword evidence="1" id="KW-0472">Membrane</keyword>
<keyword evidence="1" id="KW-0812">Transmembrane</keyword>
<evidence type="ECO:0008006" key="4">
    <source>
        <dbReference type="Google" id="ProtNLM"/>
    </source>
</evidence>
<evidence type="ECO:0000256" key="1">
    <source>
        <dbReference type="SAM" id="Phobius"/>
    </source>
</evidence>
<dbReference type="InterPro" id="IPR025470">
    <property type="entry name" value="DUF4321"/>
</dbReference>
<sequence length="86" mass="9688">MAKTSDKNFWILFLLMLSGIVLGGFVGYAVRGMQYFTWLNYGQEFGFKNPIILNLGIMTITFGLKIKITLASILGVVISIFVYKKI</sequence>
<proteinExistence type="predicted"/>
<keyword evidence="1" id="KW-1133">Transmembrane helix</keyword>
<keyword evidence="3" id="KW-1185">Reference proteome</keyword>
<accession>A0A7R7EM00</accession>
<dbReference type="Proteomes" id="UP000595897">
    <property type="component" value="Chromosome"/>
</dbReference>